<accession>A0AAD7J5M2</accession>
<dbReference type="AlphaFoldDB" id="A0AAD7J5M2"/>
<evidence type="ECO:0000256" key="1">
    <source>
        <dbReference type="SAM" id="SignalP"/>
    </source>
</evidence>
<sequence>MSVWLILPSVSILFALAGAAHVGHGALEPCHAPENDGLQYNATYQVAICANQTLFTPATTELPEGTYIALGLKGTRELAEYLDVYPELKITNLLLSDSTVEDLAVDFGYKDSYIDFMDDLDYTRVDRETQLEYDAINKNISRDLQQTILDLDTLSSRIMDQVAPSLETLAFLNYITTPGEYYYPELTTHDNRTRNVLNRDFPRLTHLTLRDRRWQFQTLEGRSTFFPPLPALTHLHILTGRYVPAMSVVRQAMPNATHILFSANYAVEFSAKLMFLVKWAQSVMRILVGSAKSPTILVQPNHNPVFRRGMGCGNPGV</sequence>
<feature type="chain" id="PRO_5042077021" evidence="1">
    <location>
        <begin position="20"/>
        <end position="317"/>
    </location>
</feature>
<feature type="signal peptide" evidence="1">
    <location>
        <begin position="1"/>
        <end position="19"/>
    </location>
</feature>
<keyword evidence="3" id="KW-1185">Reference proteome</keyword>
<gene>
    <name evidence="2" type="ORF">B0H16DRAFT_1536780</name>
</gene>
<comment type="caution">
    <text evidence="2">The sequence shown here is derived from an EMBL/GenBank/DDBJ whole genome shotgun (WGS) entry which is preliminary data.</text>
</comment>
<reference evidence="2" key="1">
    <citation type="submission" date="2023-03" db="EMBL/GenBank/DDBJ databases">
        <title>Massive genome expansion in bonnet fungi (Mycena s.s.) driven by repeated elements and novel gene families across ecological guilds.</title>
        <authorList>
            <consortium name="Lawrence Berkeley National Laboratory"/>
            <person name="Harder C.B."/>
            <person name="Miyauchi S."/>
            <person name="Viragh M."/>
            <person name="Kuo A."/>
            <person name="Thoen E."/>
            <person name="Andreopoulos B."/>
            <person name="Lu D."/>
            <person name="Skrede I."/>
            <person name="Drula E."/>
            <person name="Henrissat B."/>
            <person name="Morin E."/>
            <person name="Kohler A."/>
            <person name="Barry K."/>
            <person name="LaButti K."/>
            <person name="Morin E."/>
            <person name="Salamov A."/>
            <person name="Lipzen A."/>
            <person name="Mereny Z."/>
            <person name="Hegedus B."/>
            <person name="Baldrian P."/>
            <person name="Stursova M."/>
            <person name="Weitz H."/>
            <person name="Taylor A."/>
            <person name="Grigoriev I.V."/>
            <person name="Nagy L.G."/>
            <person name="Martin F."/>
            <person name="Kauserud H."/>
        </authorList>
    </citation>
    <scope>NUCLEOTIDE SEQUENCE</scope>
    <source>
        <strain evidence="2">CBHHK182m</strain>
    </source>
</reference>
<protein>
    <submittedName>
        <fullName evidence="2">Uncharacterized protein</fullName>
    </submittedName>
</protein>
<proteinExistence type="predicted"/>
<dbReference type="EMBL" id="JARKIB010000044">
    <property type="protein sequence ID" value="KAJ7757474.1"/>
    <property type="molecule type" value="Genomic_DNA"/>
</dbReference>
<dbReference type="Proteomes" id="UP001215598">
    <property type="component" value="Unassembled WGS sequence"/>
</dbReference>
<evidence type="ECO:0000313" key="3">
    <source>
        <dbReference type="Proteomes" id="UP001215598"/>
    </source>
</evidence>
<feature type="non-terminal residue" evidence="2">
    <location>
        <position position="317"/>
    </location>
</feature>
<keyword evidence="1" id="KW-0732">Signal</keyword>
<evidence type="ECO:0000313" key="2">
    <source>
        <dbReference type="EMBL" id="KAJ7757474.1"/>
    </source>
</evidence>
<organism evidence="2 3">
    <name type="scientific">Mycena metata</name>
    <dbReference type="NCBI Taxonomy" id="1033252"/>
    <lineage>
        <taxon>Eukaryota</taxon>
        <taxon>Fungi</taxon>
        <taxon>Dikarya</taxon>
        <taxon>Basidiomycota</taxon>
        <taxon>Agaricomycotina</taxon>
        <taxon>Agaricomycetes</taxon>
        <taxon>Agaricomycetidae</taxon>
        <taxon>Agaricales</taxon>
        <taxon>Marasmiineae</taxon>
        <taxon>Mycenaceae</taxon>
        <taxon>Mycena</taxon>
    </lineage>
</organism>
<name>A0AAD7J5M2_9AGAR</name>